<dbReference type="Gene3D" id="1.10.510.10">
    <property type="entry name" value="Transferase(Phosphotransferase) domain 1"/>
    <property type="match status" value="1"/>
</dbReference>
<sequence length="404" mass="44731">MESLCPWRSAEVHIHHRRRVLHHPQQQHQNQQHGVACVRVASVHSGETPRWRFGKQGSESDSQLDVAPPGAHPVTGRTGEPLSPGLGSPSAHGAESPTADGCWHGVSRIGEYLLVGNVIPGHTCRALHTISGDELVCKVYDVKNYRDLMEAHYRLAPHRNINPVADILLGDHWAYVLYEASREDLHAYVRSCRHLPEDEAARLFEQVLVAVAHCHSAGVVLRDLKLRKFVFRDPFRTELKLESLEDAFVLSDDGGIKDGGGDDSLSDKHGCPAYVSPEILSTGSGGTYSGRAADMWSLGIMLYTMLVGRYPFQDAEPAALFQKIRRGQFALPEGLSARARCLVRSLLRRDPAERLSAQQALEHPWFQEANVGTLVRISGLREQDVVDQLVPDINSDIMGQAFYG</sequence>
<name>A0A8C4NNX2_EPTBU</name>
<dbReference type="PANTHER" id="PTHR22961:SF13">
    <property type="entry name" value="TRIBBLES"/>
    <property type="match status" value="1"/>
</dbReference>
<dbReference type="InterPro" id="IPR011009">
    <property type="entry name" value="Kinase-like_dom_sf"/>
</dbReference>
<dbReference type="Proteomes" id="UP000694388">
    <property type="component" value="Unplaced"/>
</dbReference>
<dbReference type="Pfam" id="PF00069">
    <property type="entry name" value="Pkinase"/>
    <property type="match status" value="1"/>
</dbReference>
<keyword evidence="1" id="KW-0649">Protein kinase inhibitor</keyword>
<keyword evidence="6" id="KW-1185">Reference proteome</keyword>
<reference evidence="5" key="2">
    <citation type="submission" date="2025-09" db="UniProtKB">
        <authorList>
            <consortium name="Ensembl"/>
        </authorList>
    </citation>
    <scope>IDENTIFICATION</scope>
</reference>
<dbReference type="OMA" id="CFCLPPH"/>
<dbReference type="GO" id="GO:0004672">
    <property type="term" value="F:protein kinase activity"/>
    <property type="evidence" value="ECO:0007669"/>
    <property type="project" value="InterPro"/>
</dbReference>
<dbReference type="GO" id="GO:0005634">
    <property type="term" value="C:nucleus"/>
    <property type="evidence" value="ECO:0007669"/>
    <property type="project" value="TreeGrafter"/>
</dbReference>
<dbReference type="GO" id="GO:0005524">
    <property type="term" value="F:ATP binding"/>
    <property type="evidence" value="ECO:0007669"/>
    <property type="project" value="InterPro"/>
</dbReference>
<evidence type="ECO:0000256" key="2">
    <source>
        <dbReference type="ARBA" id="ARBA00038180"/>
    </source>
</evidence>
<dbReference type="PROSITE" id="PS50011">
    <property type="entry name" value="PROTEIN_KINASE_DOM"/>
    <property type="match status" value="1"/>
</dbReference>
<dbReference type="AlphaFoldDB" id="A0A8C4NNX2"/>
<dbReference type="SMART" id="SM00220">
    <property type="entry name" value="S_TKc"/>
    <property type="match status" value="1"/>
</dbReference>
<dbReference type="GO" id="GO:0031434">
    <property type="term" value="F:mitogen-activated protein kinase kinase binding"/>
    <property type="evidence" value="ECO:0007669"/>
    <property type="project" value="TreeGrafter"/>
</dbReference>
<accession>A0A8C4NNX2</accession>
<feature type="region of interest" description="Disordered" evidence="3">
    <location>
        <begin position="48"/>
        <end position="97"/>
    </location>
</feature>
<dbReference type="FunFam" id="1.10.510.10:FF:000153">
    <property type="entry name" value="Tribbles homolog 2"/>
    <property type="match status" value="1"/>
</dbReference>
<evidence type="ECO:0000256" key="1">
    <source>
        <dbReference type="ARBA" id="ARBA00023013"/>
    </source>
</evidence>
<dbReference type="GO" id="GO:0032436">
    <property type="term" value="P:positive regulation of proteasomal ubiquitin-dependent protein catabolic process"/>
    <property type="evidence" value="ECO:0007669"/>
    <property type="project" value="TreeGrafter"/>
</dbReference>
<organism evidence="5 6">
    <name type="scientific">Eptatretus burgeri</name>
    <name type="common">Inshore hagfish</name>
    <dbReference type="NCBI Taxonomy" id="7764"/>
    <lineage>
        <taxon>Eukaryota</taxon>
        <taxon>Metazoa</taxon>
        <taxon>Chordata</taxon>
        <taxon>Craniata</taxon>
        <taxon>Vertebrata</taxon>
        <taxon>Cyclostomata</taxon>
        <taxon>Myxini</taxon>
        <taxon>Myxiniformes</taxon>
        <taxon>Myxinidae</taxon>
        <taxon>Eptatretinae</taxon>
        <taxon>Eptatretus</taxon>
    </lineage>
</organism>
<feature type="domain" description="Protein kinase" evidence="4">
    <location>
        <begin position="109"/>
        <end position="366"/>
    </location>
</feature>
<comment type="similarity">
    <text evidence="2">Belongs to the protein kinase superfamily. CAMK Ser/Thr protein kinase family. Tribbles subfamily.</text>
</comment>
<protein>
    <recommendedName>
        <fullName evidence="4">Protein kinase domain-containing protein</fullName>
    </recommendedName>
</protein>
<dbReference type="Gene3D" id="3.30.200.20">
    <property type="entry name" value="Phosphorylase Kinase, domain 1"/>
    <property type="match status" value="1"/>
</dbReference>
<evidence type="ECO:0000259" key="4">
    <source>
        <dbReference type="PROSITE" id="PS50011"/>
    </source>
</evidence>
<dbReference type="InterPro" id="IPR024104">
    <property type="entry name" value="Tribbles/Ser_Thr_kinase_40"/>
</dbReference>
<dbReference type="InterPro" id="IPR000719">
    <property type="entry name" value="Prot_kinase_dom"/>
</dbReference>
<dbReference type="GO" id="GO:0004860">
    <property type="term" value="F:protein kinase inhibitor activity"/>
    <property type="evidence" value="ECO:0007669"/>
    <property type="project" value="UniProtKB-KW"/>
</dbReference>
<dbReference type="SUPFAM" id="SSF56112">
    <property type="entry name" value="Protein kinase-like (PK-like)"/>
    <property type="match status" value="1"/>
</dbReference>
<proteinExistence type="inferred from homology"/>
<evidence type="ECO:0000256" key="3">
    <source>
        <dbReference type="SAM" id="MobiDB-lite"/>
    </source>
</evidence>
<evidence type="ECO:0000313" key="5">
    <source>
        <dbReference type="Ensembl" id="ENSEBUP00000006881.1"/>
    </source>
</evidence>
<reference evidence="5" key="1">
    <citation type="submission" date="2025-08" db="UniProtKB">
        <authorList>
            <consortium name="Ensembl"/>
        </authorList>
    </citation>
    <scope>IDENTIFICATION</scope>
</reference>
<dbReference type="PANTHER" id="PTHR22961">
    <property type="entry name" value="SER/THR PROTEIN KINASE-TRB"/>
    <property type="match status" value="1"/>
</dbReference>
<dbReference type="GeneTree" id="ENSGT00950000182986"/>
<evidence type="ECO:0000313" key="6">
    <source>
        <dbReference type="Proteomes" id="UP000694388"/>
    </source>
</evidence>
<dbReference type="Ensembl" id="ENSEBUT00000007347.1">
    <property type="protein sequence ID" value="ENSEBUP00000006881.1"/>
    <property type="gene ID" value="ENSEBUG00000004525.1"/>
</dbReference>